<protein>
    <submittedName>
        <fullName evidence="2">Uncharacterized protein</fullName>
    </submittedName>
</protein>
<feature type="compositionally biased region" description="Basic and acidic residues" evidence="1">
    <location>
        <begin position="39"/>
        <end position="48"/>
    </location>
</feature>
<evidence type="ECO:0000313" key="3">
    <source>
        <dbReference type="Proteomes" id="UP000266723"/>
    </source>
</evidence>
<dbReference type="Proteomes" id="UP000266723">
    <property type="component" value="Unassembled WGS sequence"/>
</dbReference>
<sequence>MSCYLSSIDEIHSASFDSTTPEAIDRHSHVSIDIDISDQKQAEDDLSKPSKQVKPVHNSPGRLEGSSIDNSLVVTIDRLKGVSIDTPLLESMDTFSGPTSNS</sequence>
<dbReference type="EMBL" id="QGKV02000299">
    <property type="protein sequence ID" value="KAF3595889.1"/>
    <property type="molecule type" value="Genomic_DNA"/>
</dbReference>
<proteinExistence type="predicted"/>
<accession>A0ABQ7EG02</accession>
<keyword evidence="3" id="KW-1185">Reference proteome</keyword>
<feature type="region of interest" description="Disordered" evidence="1">
    <location>
        <begin position="39"/>
        <end position="65"/>
    </location>
</feature>
<evidence type="ECO:0000313" key="2">
    <source>
        <dbReference type="EMBL" id="KAF3595889.1"/>
    </source>
</evidence>
<gene>
    <name evidence="2" type="ORF">DY000_02024050</name>
</gene>
<comment type="caution">
    <text evidence="2">The sequence shown here is derived from an EMBL/GenBank/DDBJ whole genome shotgun (WGS) entry which is preliminary data.</text>
</comment>
<organism evidence="2 3">
    <name type="scientific">Brassica cretica</name>
    <name type="common">Mustard</name>
    <dbReference type="NCBI Taxonomy" id="69181"/>
    <lineage>
        <taxon>Eukaryota</taxon>
        <taxon>Viridiplantae</taxon>
        <taxon>Streptophyta</taxon>
        <taxon>Embryophyta</taxon>
        <taxon>Tracheophyta</taxon>
        <taxon>Spermatophyta</taxon>
        <taxon>Magnoliopsida</taxon>
        <taxon>eudicotyledons</taxon>
        <taxon>Gunneridae</taxon>
        <taxon>Pentapetalae</taxon>
        <taxon>rosids</taxon>
        <taxon>malvids</taxon>
        <taxon>Brassicales</taxon>
        <taxon>Brassicaceae</taxon>
        <taxon>Brassiceae</taxon>
        <taxon>Brassica</taxon>
    </lineage>
</organism>
<name>A0ABQ7EG02_BRACR</name>
<evidence type="ECO:0000256" key="1">
    <source>
        <dbReference type="SAM" id="MobiDB-lite"/>
    </source>
</evidence>
<reference evidence="2 3" key="1">
    <citation type="journal article" date="2020" name="BMC Genomics">
        <title>Intraspecific diversification of the crop wild relative Brassica cretica Lam. using demographic model selection.</title>
        <authorList>
            <person name="Kioukis A."/>
            <person name="Michalopoulou V.A."/>
            <person name="Briers L."/>
            <person name="Pirintsos S."/>
            <person name="Studholme D.J."/>
            <person name="Pavlidis P."/>
            <person name="Sarris P.F."/>
        </authorList>
    </citation>
    <scope>NUCLEOTIDE SEQUENCE [LARGE SCALE GENOMIC DNA]</scope>
    <source>
        <strain evidence="3">cv. PFS-1207/04</strain>
    </source>
</reference>